<evidence type="ECO:0000313" key="3">
    <source>
        <dbReference type="EMBL" id="MET1475669.1"/>
    </source>
</evidence>
<keyword evidence="4" id="KW-1185">Reference proteome</keyword>
<dbReference type="InterPro" id="IPR025421">
    <property type="entry name" value="DUF4148"/>
</dbReference>
<evidence type="ECO:0000313" key="4">
    <source>
        <dbReference type="Proteomes" id="UP001548587"/>
    </source>
</evidence>
<feature type="region of interest" description="Disordered" evidence="1">
    <location>
        <begin position="44"/>
        <end position="63"/>
    </location>
</feature>
<organism evidence="3 4">
    <name type="scientific">Burkholderia sola</name>
    <dbReference type="NCBI Taxonomy" id="2843302"/>
    <lineage>
        <taxon>Bacteria</taxon>
        <taxon>Pseudomonadati</taxon>
        <taxon>Pseudomonadota</taxon>
        <taxon>Betaproteobacteria</taxon>
        <taxon>Burkholderiales</taxon>
        <taxon>Burkholderiaceae</taxon>
        <taxon>Burkholderia</taxon>
        <taxon>Burkholderia cepacia complex</taxon>
    </lineage>
</organism>
<dbReference type="Pfam" id="PF13663">
    <property type="entry name" value="DUF4148"/>
    <property type="match status" value="1"/>
</dbReference>
<name>A0ABV2C985_9BURK</name>
<dbReference type="Proteomes" id="UP001548587">
    <property type="component" value="Unassembled WGS sequence"/>
</dbReference>
<dbReference type="EMBL" id="JBEWCH010000008">
    <property type="protein sequence ID" value="MET1475669.1"/>
    <property type="molecule type" value="Genomic_DNA"/>
</dbReference>
<evidence type="ECO:0000256" key="1">
    <source>
        <dbReference type="SAM" id="MobiDB-lite"/>
    </source>
</evidence>
<sequence>MNRRLIAASALLFVALGTPVAAFAQIPQHVLTRAQVIADLTQAERDGTVPNPNSDYPPSAQAAARHRDMYPMAPGVRTAVSAPTSVSNARPQ</sequence>
<feature type="signal peptide" evidence="2">
    <location>
        <begin position="1"/>
        <end position="24"/>
    </location>
</feature>
<dbReference type="RefSeq" id="WP_209926114.1">
    <property type="nucleotide sequence ID" value="NZ_JBEWCH010000008.1"/>
</dbReference>
<protein>
    <submittedName>
        <fullName evidence="3">DUF4148 domain-containing protein</fullName>
    </submittedName>
</protein>
<feature type="chain" id="PRO_5046396407" evidence="2">
    <location>
        <begin position="25"/>
        <end position="92"/>
    </location>
</feature>
<keyword evidence="2" id="KW-0732">Signal</keyword>
<evidence type="ECO:0000256" key="2">
    <source>
        <dbReference type="SAM" id="SignalP"/>
    </source>
</evidence>
<accession>A0ABV2C985</accession>
<gene>
    <name evidence="3" type="ORF">ABXL37_15535</name>
</gene>
<proteinExistence type="predicted"/>
<reference evidence="3 4" key="1">
    <citation type="submission" date="2024-06" db="EMBL/GenBank/DDBJ databases">
        <title>Burkholderia sola in Mexico.</title>
        <authorList>
            <person name="Estrada P."/>
        </authorList>
    </citation>
    <scope>NUCLEOTIDE SEQUENCE [LARGE SCALE GENOMIC DNA]</scope>
    <source>
        <strain evidence="3 4">CpTa8-5</strain>
    </source>
</reference>
<comment type="caution">
    <text evidence="3">The sequence shown here is derived from an EMBL/GenBank/DDBJ whole genome shotgun (WGS) entry which is preliminary data.</text>
</comment>